<evidence type="ECO:0000313" key="2">
    <source>
        <dbReference type="Proteomes" id="UP000478052"/>
    </source>
</evidence>
<accession>A0A6G0Z5P4</accession>
<gene>
    <name evidence="1" type="ORF">FWK35_00004045</name>
</gene>
<reference evidence="1 2" key="1">
    <citation type="submission" date="2019-08" db="EMBL/GenBank/DDBJ databases">
        <title>Whole genome of Aphis craccivora.</title>
        <authorList>
            <person name="Voronova N.V."/>
            <person name="Shulinski R.S."/>
            <person name="Bandarenka Y.V."/>
            <person name="Zhorov D.G."/>
            <person name="Warner D."/>
        </authorList>
    </citation>
    <scope>NUCLEOTIDE SEQUENCE [LARGE SCALE GENOMIC DNA]</scope>
    <source>
        <strain evidence="1">180601</strain>
        <tissue evidence="1">Whole Body</tissue>
    </source>
</reference>
<comment type="caution">
    <text evidence="1">The sequence shown here is derived from an EMBL/GenBank/DDBJ whole genome shotgun (WGS) entry which is preliminary data.</text>
</comment>
<name>A0A6G0Z5P4_APHCR</name>
<sequence>MNQNPILTGTLETDWTSLTYMSTLDQLENNKMARIRRLFDNFSTREKKSCKIKTQTYDKCSKSL</sequence>
<protein>
    <submittedName>
        <fullName evidence="1">Uncharacterized protein</fullName>
    </submittedName>
</protein>
<evidence type="ECO:0000313" key="1">
    <source>
        <dbReference type="EMBL" id="KAF0766013.1"/>
    </source>
</evidence>
<proteinExistence type="predicted"/>
<dbReference type="AlphaFoldDB" id="A0A6G0Z5P4"/>
<keyword evidence="2" id="KW-1185">Reference proteome</keyword>
<dbReference type="Proteomes" id="UP000478052">
    <property type="component" value="Unassembled WGS sequence"/>
</dbReference>
<organism evidence="1 2">
    <name type="scientific">Aphis craccivora</name>
    <name type="common">Cowpea aphid</name>
    <dbReference type="NCBI Taxonomy" id="307492"/>
    <lineage>
        <taxon>Eukaryota</taxon>
        <taxon>Metazoa</taxon>
        <taxon>Ecdysozoa</taxon>
        <taxon>Arthropoda</taxon>
        <taxon>Hexapoda</taxon>
        <taxon>Insecta</taxon>
        <taxon>Pterygota</taxon>
        <taxon>Neoptera</taxon>
        <taxon>Paraneoptera</taxon>
        <taxon>Hemiptera</taxon>
        <taxon>Sternorrhyncha</taxon>
        <taxon>Aphidomorpha</taxon>
        <taxon>Aphidoidea</taxon>
        <taxon>Aphididae</taxon>
        <taxon>Aphidini</taxon>
        <taxon>Aphis</taxon>
        <taxon>Aphis</taxon>
    </lineage>
</organism>
<dbReference type="EMBL" id="VUJU01001280">
    <property type="protein sequence ID" value="KAF0766013.1"/>
    <property type="molecule type" value="Genomic_DNA"/>
</dbReference>